<proteinExistence type="predicted"/>
<protein>
    <submittedName>
        <fullName evidence="1">Uncharacterized protein</fullName>
    </submittedName>
</protein>
<organism evidence="1 2">
    <name type="scientific">Candidatus Collierbacteria bacterium RIFOXYD1_FULL_40_9</name>
    <dbReference type="NCBI Taxonomy" id="1817731"/>
    <lineage>
        <taxon>Bacteria</taxon>
        <taxon>Candidatus Collieribacteriota</taxon>
    </lineage>
</organism>
<gene>
    <name evidence="1" type="ORF">A2572_00045</name>
</gene>
<comment type="caution">
    <text evidence="1">The sequence shown here is derived from an EMBL/GenBank/DDBJ whole genome shotgun (WGS) entry which is preliminary data.</text>
</comment>
<reference evidence="1 2" key="1">
    <citation type="journal article" date="2016" name="Nat. Commun.">
        <title>Thousands of microbial genomes shed light on interconnected biogeochemical processes in an aquifer system.</title>
        <authorList>
            <person name="Anantharaman K."/>
            <person name="Brown C.T."/>
            <person name="Hug L.A."/>
            <person name="Sharon I."/>
            <person name="Castelle C.J."/>
            <person name="Probst A.J."/>
            <person name="Thomas B.C."/>
            <person name="Singh A."/>
            <person name="Wilkins M.J."/>
            <person name="Karaoz U."/>
            <person name="Brodie E.L."/>
            <person name="Williams K.H."/>
            <person name="Hubbard S.S."/>
            <person name="Banfield J.F."/>
        </authorList>
    </citation>
    <scope>NUCLEOTIDE SEQUENCE [LARGE SCALE GENOMIC DNA]</scope>
</reference>
<evidence type="ECO:0000313" key="2">
    <source>
        <dbReference type="Proteomes" id="UP000179237"/>
    </source>
</evidence>
<sequence>MPKLKTDIYSYVADIILLPMIQGIVDDAGGFITDTGLIWPVEEQNGHLVYYDINVISKEIYLLPNLDSDQDEAIEVTDKRHVLKLQNHIEDFIYVVTHIGRILRNKKSSDNFYLGQGPKDIPFFIATSLS</sequence>
<accession>A0A1F5FWE9</accession>
<name>A0A1F5FWE9_9BACT</name>
<dbReference type="EMBL" id="MFAQ01000005">
    <property type="protein sequence ID" value="OGD83937.1"/>
    <property type="molecule type" value="Genomic_DNA"/>
</dbReference>
<evidence type="ECO:0000313" key="1">
    <source>
        <dbReference type="EMBL" id="OGD83937.1"/>
    </source>
</evidence>
<dbReference type="Proteomes" id="UP000179237">
    <property type="component" value="Unassembled WGS sequence"/>
</dbReference>
<dbReference type="AlphaFoldDB" id="A0A1F5FWE9"/>